<name>A0A8X6V7H2_TRICX</name>
<dbReference type="AlphaFoldDB" id="A0A8X6V7H2"/>
<evidence type="ECO:0000313" key="2">
    <source>
        <dbReference type="Proteomes" id="UP000887159"/>
    </source>
</evidence>
<sequence>MLRKKRTLAREDGMWNQRRRWQVSVIIDSSLSKSRCITGIPMRDCEDHDKATRERDLRCVLKNPEGFELSKNGRHVTKLVAKNDANLALLPRFRQVPNKSPLKHKIAFLKPMVSNRPKISFFQHGNWKKNLWKSDRKSWR</sequence>
<protein>
    <submittedName>
        <fullName evidence="1">Uncharacterized protein</fullName>
    </submittedName>
</protein>
<reference evidence="1" key="1">
    <citation type="submission" date="2020-08" db="EMBL/GenBank/DDBJ databases">
        <title>Multicomponent nature underlies the extraordinary mechanical properties of spider dragline silk.</title>
        <authorList>
            <person name="Kono N."/>
            <person name="Nakamura H."/>
            <person name="Mori M."/>
            <person name="Yoshida Y."/>
            <person name="Ohtoshi R."/>
            <person name="Malay A.D."/>
            <person name="Moran D.A.P."/>
            <person name="Tomita M."/>
            <person name="Numata K."/>
            <person name="Arakawa K."/>
        </authorList>
    </citation>
    <scope>NUCLEOTIDE SEQUENCE</scope>
</reference>
<dbReference type="EMBL" id="BMAU01021197">
    <property type="protein sequence ID" value="GFX97308.1"/>
    <property type="molecule type" value="Genomic_DNA"/>
</dbReference>
<evidence type="ECO:0000313" key="1">
    <source>
        <dbReference type="EMBL" id="GFX97308.1"/>
    </source>
</evidence>
<organism evidence="1 2">
    <name type="scientific">Trichonephila clavipes</name>
    <name type="common">Golden silk orbweaver</name>
    <name type="synonym">Nephila clavipes</name>
    <dbReference type="NCBI Taxonomy" id="2585209"/>
    <lineage>
        <taxon>Eukaryota</taxon>
        <taxon>Metazoa</taxon>
        <taxon>Ecdysozoa</taxon>
        <taxon>Arthropoda</taxon>
        <taxon>Chelicerata</taxon>
        <taxon>Arachnida</taxon>
        <taxon>Araneae</taxon>
        <taxon>Araneomorphae</taxon>
        <taxon>Entelegynae</taxon>
        <taxon>Araneoidea</taxon>
        <taxon>Nephilidae</taxon>
        <taxon>Trichonephila</taxon>
    </lineage>
</organism>
<accession>A0A8X6V7H2</accession>
<comment type="caution">
    <text evidence="1">The sequence shown here is derived from an EMBL/GenBank/DDBJ whole genome shotgun (WGS) entry which is preliminary data.</text>
</comment>
<keyword evidence="2" id="KW-1185">Reference proteome</keyword>
<gene>
    <name evidence="1" type="ORF">TNCV_1076791</name>
</gene>
<dbReference type="Proteomes" id="UP000887159">
    <property type="component" value="Unassembled WGS sequence"/>
</dbReference>
<proteinExistence type="predicted"/>